<dbReference type="Proteomes" id="UP000654075">
    <property type="component" value="Unassembled WGS sequence"/>
</dbReference>
<proteinExistence type="predicted"/>
<evidence type="ECO:0000313" key="1">
    <source>
        <dbReference type="EMBL" id="CAE8612801.1"/>
    </source>
</evidence>
<dbReference type="EMBL" id="CAJNNV010025164">
    <property type="protein sequence ID" value="CAE8612801.1"/>
    <property type="molecule type" value="Genomic_DNA"/>
</dbReference>
<keyword evidence="2" id="KW-1185">Reference proteome</keyword>
<feature type="non-terminal residue" evidence="1">
    <location>
        <position position="1"/>
    </location>
</feature>
<accession>A0A813FF23</accession>
<organism evidence="1 2">
    <name type="scientific">Polarella glacialis</name>
    <name type="common">Dinoflagellate</name>
    <dbReference type="NCBI Taxonomy" id="89957"/>
    <lineage>
        <taxon>Eukaryota</taxon>
        <taxon>Sar</taxon>
        <taxon>Alveolata</taxon>
        <taxon>Dinophyceae</taxon>
        <taxon>Suessiales</taxon>
        <taxon>Suessiaceae</taxon>
        <taxon>Polarella</taxon>
    </lineage>
</organism>
<gene>
    <name evidence="1" type="ORF">PGLA1383_LOCUS30589</name>
</gene>
<dbReference type="AlphaFoldDB" id="A0A813FF23"/>
<evidence type="ECO:0000313" key="2">
    <source>
        <dbReference type="Proteomes" id="UP000654075"/>
    </source>
</evidence>
<reference evidence="1" key="1">
    <citation type="submission" date="2021-02" db="EMBL/GenBank/DDBJ databases">
        <authorList>
            <person name="Dougan E. K."/>
            <person name="Rhodes N."/>
            <person name="Thang M."/>
            <person name="Chan C."/>
        </authorList>
    </citation>
    <scope>NUCLEOTIDE SEQUENCE</scope>
</reference>
<name>A0A813FF23_POLGL</name>
<protein>
    <submittedName>
        <fullName evidence="1">Uncharacterized protein</fullName>
    </submittedName>
</protein>
<comment type="caution">
    <text evidence="1">The sequence shown here is derived from an EMBL/GenBank/DDBJ whole genome shotgun (WGS) entry which is preliminary data.</text>
</comment>
<sequence length="178" mass="18971">RPQAVHHLSTVRACARAGQQASLQEVLRAAAVQTSAAGALVSSLRAEPSELILYSSLLSAHDVPVPARLQAVLIARGVDTALLRSAANSHRLALESVTDLGQASTRGAMEVMQLAASDRDENSADCSWHDVIGGSWTEPLNEEPAALRLVARISAQLRRRYGAAPPWHVHVHETVRAG</sequence>